<evidence type="ECO:0000313" key="2">
    <source>
        <dbReference type="EMBL" id="MFC4257713.1"/>
    </source>
</evidence>
<dbReference type="Pfam" id="PF13557">
    <property type="entry name" value="Phenol_MetA_deg"/>
    <property type="match status" value="1"/>
</dbReference>
<protein>
    <submittedName>
        <fullName evidence="2">Transporter</fullName>
    </submittedName>
</protein>
<evidence type="ECO:0000256" key="1">
    <source>
        <dbReference type="SAM" id="MobiDB-lite"/>
    </source>
</evidence>
<reference evidence="3" key="1">
    <citation type="journal article" date="2019" name="Int. J. Syst. Evol. Microbiol.">
        <title>The Global Catalogue of Microorganisms (GCM) 10K type strain sequencing project: providing services to taxonomists for standard genome sequencing and annotation.</title>
        <authorList>
            <consortium name="The Broad Institute Genomics Platform"/>
            <consortium name="The Broad Institute Genome Sequencing Center for Infectious Disease"/>
            <person name="Wu L."/>
            <person name="Ma J."/>
        </authorList>
    </citation>
    <scope>NUCLEOTIDE SEQUENCE [LARGE SCALE GENOMIC DNA]</scope>
    <source>
        <strain evidence="3">CECT 7297</strain>
    </source>
</reference>
<comment type="caution">
    <text evidence="2">The sequence shown here is derived from an EMBL/GenBank/DDBJ whole genome shotgun (WGS) entry which is preliminary data.</text>
</comment>
<sequence>MNNNTNFPLQSPSSSSEFSDTNSMPTDKSYFRIKIMLRRTFWAITGLAMLCFTHTSYAAESVVSANPTGGTDVSAAIVPPKSGAYGAITTIPMLYSSGYRDSDGNKVEGPNKIYSALGGLSLLYVYDYKPLGGTLSSSFSAFYQYADTTLFGRSESITGFVDPYLDLFYYSKHVGLAGAEPGSKMLPYGLTLAFGTGARLPWGRYDTDNLLNPGVNYYLLSPNAAFTYMTGPNLSFGDSTEISARAFYGIPFRNDDTDYKSGDTLSVDFAVAQHFGEFSVGLAGNRTVQVEDDDPGESGVPVVDGKKTSQWALGPVVTYRPSGSDLYLKAKYLRYFKSRNNLDSNALLFSVAFPL</sequence>
<name>A0ABV8QEE2_9GAMM</name>
<evidence type="ECO:0000313" key="3">
    <source>
        <dbReference type="Proteomes" id="UP001595798"/>
    </source>
</evidence>
<dbReference type="InterPro" id="IPR025737">
    <property type="entry name" value="FApF"/>
</dbReference>
<feature type="compositionally biased region" description="Low complexity" evidence="1">
    <location>
        <begin position="11"/>
        <end position="23"/>
    </location>
</feature>
<dbReference type="EMBL" id="JBHSDI010000001">
    <property type="protein sequence ID" value="MFC4257713.1"/>
    <property type="molecule type" value="Genomic_DNA"/>
</dbReference>
<gene>
    <name evidence="2" type="ORF">ACFOZ5_01570</name>
</gene>
<feature type="compositionally biased region" description="Polar residues" evidence="1">
    <location>
        <begin position="1"/>
        <end position="10"/>
    </location>
</feature>
<dbReference type="RefSeq" id="WP_379884962.1">
    <property type="nucleotide sequence ID" value="NZ_JBHSDI010000001.1"/>
</dbReference>
<accession>A0ABV8QEE2</accession>
<proteinExistence type="predicted"/>
<organism evidence="2 3">
    <name type="scientific">Marinobacter lacisalsi</name>
    <dbReference type="NCBI Taxonomy" id="475979"/>
    <lineage>
        <taxon>Bacteria</taxon>
        <taxon>Pseudomonadati</taxon>
        <taxon>Pseudomonadota</taxon>
        <taxon>Gammaproteobacteria</taxon>
        <taxon>Pseudomonadales</taxon>
        <taxon>Marinobacteraceae</taxon>
        <taxon>Marinobacter</taxon>
    </lineage>
</organism>
<feature type="region of interest" description="Disordered" evidence="1">
    <location>
        <begin position="1"/>
        <end position="24"/>
    </location>
</feature>
<keyword evidence="3" id="KW-1185">Reference proteome</keyword>
<dbReference type="Proteomes" id="UP001595798">
    <property type="component" value="Unassembled WGS sequence"/>
</dbReference>